<feature type="non-terminal residue" evidence="1">
    <location>
        <position position="1"/>
    </location>
</feature>
<reference evidence="1 2" key="1">
    <citation type="submission" date="2015-07" db="EMBL/GenBank/DDBJ databases">
        <authorList>
            <person name="Ju K.-S."/>
            <person name="Doroghazi J.R."/>
            <person name="Metcalf W.W."/>
        </authorList>
    </citation>
    <scope>NUCLEOTIDE SEQUENCE [LARGE SCALE GENOMIC DNA]</scope>
    <source>
        <strain evidence="1 2">NRRL B-3589</strain>
    </source>
</reference>
<evidence type="ECO:0000313" key="1">
    <source>
        <dbReference type="EMBL" id="KOG85755.1"/>
    </source>
</evidence>
<comment type="caution">
    <text evidence="1">The sequence shown here is derived from an EMBL/GenBank/DDBJ whole genome shotgun (WGS) entry which is preliminary data.</text>
</comment>
<protein>
    <recommendedName>
        <fullName evidence="3">Ergothioneine biosynthesis glutamate--cysteine ligase EgtA</fullName>
    </recommendedName>
</protein>
<dbReference type="EMBL" id="LGUT01003215">
    <property type="protein sequence ID" value="KOG85755.1"/>
    <property type="molecule type" value="Genomic_DNA"/>
</dbReference>
<accession>A0ABR5IX79</accession>
<keyword evidence="2" id="KW-1185">Reference proteome</keyword>
<name>A0ABR5IX79_9ACTN</name>
<dbReference type="Gene3D" id="3.30.590.20">
    <property type="match status" value="1"/>
</dbReference>
<gene>
    <name evidence="1" type="ORF">ADK38_34880</name>
</gene>
<evidence type="ECO:0008006" key="3">
    <source>
        <dbReference type="Google" id="ProtNLM"/>
    </source>
</evidence>
<dbReference type="Proteomes" id="UP000037020">
    <property type="component" value="Unassembled WGS sequence"/>
</dbReference>
<sequence>RHGLADPELHAAAVGCFDAALEALPRLGAPPHVRRAVADFTDRYVARRRCPADDLLETATGEEMPR</sequence>
<proteinExistence type="predicted"/>
<evidence type="ECO:0000313" key="2">
    <source>
        <dbReference type="Proteomes" id="UP000037020"/>
    </source>
</evidence>
<organism evidence="1 2">
    <name type="scientific">Streptomyces varsoviensis</name>
    <dbReference type="NCBI Taxonomy" id="67373"/>
    <lineage>
        <taxon>Bacteria</taxon>
        <taxon>Bacillati</taxon>
        <taxon>Actinomycetota</taxon>
        <taxon>Actinomycetes</taxon>
        <taxon>Kitasatosporales</taxon>
        <taxon>Streptomycetaceae</taxon>
        <taxon>Streptomyces</taxon>
    </lineage>
</organism>